<evidence type="ECO:0000313" key="2">
    <source>
        <dbReference type="Proteomes" id="UP000077202"/>
    </source>
</evidence>
<organism evidence="1 2">
    <name type="scientific">Marchantia polymorpha subsp. ruderalis</name>
    <dbReference type="NCBI Taxonomy" id="1480154"/>
    <lineage>
        <taxon>Eukaryota</taxon>
        <taxon>Viridiplantae</taxon>
        <taxon>Streptophyta</taxon>
        <taxon>Embryophyta</taxon>
        <taxon>Marchantiophyta</taxon>
        <taxon>Marchantiopsida</taxon>
        <taxon>Marchantiidae</taxon>
        <taxon>Marchantiales</taxon>
        <taxon>Marchantiaceae</taxon>
        <taxon>Marchantia</taxon>
    </lineage>
</organism>
<dbReference type="AlphaFoldDB" id="A0A176W278"/>
<gene>
    <name evidence="1" type="ORF">AXG93_4666s1310</name>
</gene>
<protein>
    <submittedName>
        <fullName evidence="1">Uncharacterized protein</fullName>
    </submittedName>
</protein>
<accession>A0A176W278</accession>
<evidence type="ECO:0000313" key="1">
    <source>
        <dbReference type="EMBL" id="OAE27160.1"/>
    </source>
</evidence>
<dbReference type="Proteomes" id="UP000077202">
    <property type="component" value="Unassembled WGS sequence"/>
</dbReference>
<comment type="caution">
    <text evidence="1">The sequence shown here is derived from an EMBL/GenBank/DDBJ whole genome shotgun (WGS) entry which is preliminary data.</text>
</comment>
<reference evidence="1" key="1">
    <citation type="submission" date="2016-03" db="EMBL/GenBank/DDBJ databases">
        <title>Mechanisms controlling the formation of the plant cell surface in tip-growing cells are functionally conserved among land plants.</title>
        <authorList>
            <person name="Honkanen S."/>
            <person name="Jones V.A."/>
            <person name="Morieri G."/>
            <person name="Champion C."/>
            <person name="Hetherington A.J."/>
            <person name="Kelly S."/>
            <person name="Saint-Marcoux D."/>
            <person name="Proust H."/>
            <person name="Prescott H."/>
            <person name="Dolan L."/>
        </authorList>
    </citation>
    <scope>NUCLEOTIDE SEQUENCE [LARGE SCALE GENOMIC DNA]</scope>
    <source>
        <tissue evidence="1">Whole gametophyte</tissue>
    </source>
</reference>
<dbReference type="EMBL" id="LVLJ01001967">
    <property type="protein sequence ID" value="OAE27160.1"/>
    <property type="molecule type" value="Genomic_DNA"/>
</dbReference>
<sequence length="94" mass="10450">MNTLAPPPELSHATLDAALSAVRAYALSQGYAVLSKRRRRIGNKKDELSRDSILCVPTGPNRLYMKGHVGDTGNLRKREKNANWGICIEESLTW</sequence>
<proteinExistence type="predicted"/>
<name>A0A176W278_MARPO</name>
<keyword evidence="2" id="KW-1185">Reference proteome</keyword>